<name>A0ACA9LIC5_9GLOM</name>
<dbReference type="EMBL" id="CAJVPW010003666">
    <property type="protein sequence ID" value="CAG8527696.1"/>
    <property type="molecule type" value="Genomic_DNA"/>
</dbReference>
<proteinExistence type="predicted"/>
<dbReference type="Proteomes" id="UP000789366">
    <property type="component" value="Unassembled WGS sequence"/>
</dbReference>
<evidence type="ECO:0000313" key="2">
    <source>
        <dbReference type="Proteomes" id="UP000789366"/>
    </source>
</evidence>
<keyword evidence="2" id="KW-1185">Reference proteome</keyword>
<sequence length="47" mass="5267">MNTEETSSQKQTINIEKTPLQEQATEENSLMNNINVKTDTLPTEASN</sequence>
<evidence type="ECO:0000313" key="1">
    <source>
        <dbReference type="EMBL" id="CAG8527696.1"/>
    </source>
</evidence>
<reference evidence="1" key="1">
    <citation type="submission" date="2021-06" db="EMBL/GenBank/DDBJ databases">
        <authorList>
            <person name="Kallberg Y."/>
            <person name="Tangrot J."/>
            <person name="Rosling A."/>
        </authorList>
    </citation>
    <scope>NUCLEOTIDE SEQUENCE</scope>
    <source>
        <strain evidence="1">28 12/20/2015</strain>
    </source>
</reference>
<comment type="caution">
    <text evidence="1">The sequence shown here is derived from an EMBL/GenBank/DDBJ whole genome shotgun (WGS) entry which is preliminary data.</text>
</comment>
<accession>A0ACA9LIC5</accession>
<gene>
    <name evidence="1" type="ORF">SPELUC_LOCUS4224</name>
</gene>
<protein>
    <submittedName>
        <fullName evidence="1">11475_t:CDS:1</fullName>
    </submittedName>
</protein>
<organism evidence="1 2">
    <name type="scientific">Cetraspora pellucida</name>
    <dbReference type="NCBI Taxonomy" id="1433469"/>
    <lineage>
        <taxon>Eukaryota</taxon>
        <taxon>Fungi</taxon>
        <taxon>Fungi incertae sedis</taxon>
        <taxon>Mucoromycota</taxon>
        <taxon>Glomeromycotina</taxon>
        <taxon>Glomeromycetes</taxon>
        <taxon>Diversisporales</taxon>
        <taxon>Gigasporaceae</taxon>
        <taxon>Cetraspora</taxon>
    </lineage>
</organism>